<accession>A0ABV6C2G9</accession>
<feature type="transmembrane region" description="Helical" evidence="1">
    <location>
        <begin position="40"/>
        <end position="59"/>
    </location>
</feature>
<keyword evidence="1" id="KW-1133">Transmembrane helix</keyword>
<dbReference type="RefSeq" id="WP_377789214.1">
    <property type="nucleotide sequence ID" value="NZ_JBHLYQ010000055.1"/>
</dbReference>
<evidence type="ECO:0000256" key="1">
    <source>
        <dbReference type="SAM" id="Phobius"/>
    </source>
</evidence>
<gene>
    <name evidence="2" type="ORF">ACFFRE_06980</name>
</gene>
<proteinExistence type="predicted"/>
<name>A0ABV6C2G9_9ACTN</name>
<organism evidence="2 3">
    <name type="scientific">Aciditerrimonas ferrireducens</name>
    <dbReference type="NCBI Taxonomy" id="667306"/>
    <lineage>
        <taxon>Bacteria</taxon>
        <taxon>Bacillati</taxon>
        <taxon>Actinomycetota</taxon>
        <taxon>Acidimicrobiia</taxon>
        <taxon>Acidimicrobiales</taxon>
        <taxon>Acidimicrobiaceae</taxon>
        <taxon>Aciditerrimonas</taxon>
    </lineage>
</organism>
<dbReference type="EMBL" id="JBHLYQ010000055">
    <property type="protein sequence ID" value="MFC0081889.1"/>
    <property type="molecule type" value="Genomic_DNA"/>
</dbReference>
<keyword evidence="1" id="KW-0812">Transmembrane</keyword>
<protein>
    <submittedName>
        <fullName evidence="2">Uncharacterized protein</fullName>
    </submittedName>
</protein>
<keyword evidence="1" id="KW-0472">Membrane</keyword>
<dbReference type="Proteomes" id="UP001589788">
    <property type="component" value="Unassembled WGS sequence"/>
</dbReference>
<comment type="caution">
    <text evidence="2">The sequence shown here is derived from an EMBL/GenBank/DDBJ whole genome shotgun (WGS) entry which is preliminary data.</text>
</comment>
<keyword evidence="3" id="KW-1185">Reference proteome</keyword>
<feature type="non-terminal residue" evidence="2">
    <location>
        <position position="62"/>
    </location>
</feature>
<reference evidence="2 3" key="1">
    <citation type="submission" date="2024-09" db="EMBL/GenBank/DDBJ databases">
        <authorList>
            <person name="Sun Q."/>
            <person name="Mori K."/>
        </authorList>
    </citation>
    <scope>NUCLEOTIDE SEQUENCE [LARGE SCALE GENOMIC DNA]</scope>
    <source>
        <strain evidence="2 3">JCM 15389</strain>
    </source>
</reference>
<evidence type="ECO:0000313" key="2">
    <source>
        <dbReference type="EMBL" id="MFC0081889.1"/>
    </source>
</evidence>
<sequence length="62" mass="6252">MGQGRARVLGAVGLACSLAWCGWASLYKAYTTGGKATWGISLAAVVVLGALLASGARGWRLG</sequence>
<evidence type="ECO:0000313" key="3">
    <source>
        <dbReference type="Proteomes" id="UP001589788"/>
    </source>
</evidence>